<dbReference type="EMBL" id="PDOD01000002">
    <property type="protein sequence ID" value="PYZ93482.1"/>
    <property type="molecule type" value="Genomic_DNA"/>
</dbReference>
<comment type="caution">
    <text evidence="1">The sequence shown here is derived from an EMBL/GenBank/DDBJ whole genome shotgun (WGS) entry which is preliminary data.</text>
</comment>
<organism evidence="1 2">
    <name type="scientific">Salipaludibacillus keqinensis</name>
    <dbReference type="NCBI Taxonomy" id="2045207"/>
    <lineage>
        <taxon>Bacteria</taxon>
        <taxon>Bacillati</taxon>
        <taxon>Bacillota</taxon>
        <taxon>Bacilli</taxon>
        <taxon>Bacillales</taxon>
        <taxon>Bacillaceae</taxon>
    </lineage>
</organism>
<dbReference type="RefSeq" id="WP_110609514.1">
    <property type="nucleotide sequence ID" value="NZ_PDOD01000002.1"/>
</dbReference>
<dbReference type="AlphaFoldDB" id="A0A323TDK5"/>
<name>A0A323TDK5_9BACI</name>
<protein>
    <submittedName>
        <fullName evidence="1">Uncharacterized protein</fullName>
    </submittedName>
</protein>
<accession>A0A323TDK5</accession>
<proteinExistence type="predicted"/>
<gene>
    <name evidence="1" type="ORF">CR194_09940</name>
</gene>
<dbReference type="OrthoDB" id="2680078at2"/>
<dbReference type="Proteomes" id="UP000248214">
    <property type="component" value="Unassembled WGS sequence"/>
</dbReference>
<sequence length="232" mass="26653">MSKVERLCIKVPKVYDWITHQAEKEFQFEVGDIDFFTEEDPEDQTTDTLVDDICDYFLPNSVKVSCVLIAPEPPEELCAEVGDRKDVHVEEYDTVLQLVNIQKQGQFQIVLEAKDNYKNNGLAPLFSEPINFFKIEKFLLCAPPGTDVLCHVYDFDCEGSFVCNGDGTEWTIDLLLLICQSIQVEAEVKIDIEGKICKPRPEILLPVRRKKCPDFKFPEQCPEVFPRPHKPH</sequence>
<keyword evidence="2" id="KW-1185">Reference proteome</keyword>
<reference evidence="1 2" key="1">
    <citation type="submission" date="2017-10" db="EMBL/GenBank/DDBJ databases">
        <title>Bacillus sp. nov., a halophilic bacterium isolated from a Keqin Lake.</title>
        <authorList>
            <person name="Wang H."/>
        </authorList>
    </citation>
    <scope>NUCLEOTIDE SEQUENCE [LARGE SCALE GENOMIC DNA]</scope>
    <source>
        <strain evidence="1 2">KQ-12</strain>
    </source>
</reference>
<evidence type="ECO:0000313" key="2">
    <source>
        <dbReference type="Proteomes" id="UP000248214"/>
    </source>
</evidence>
<evidence type="ECO:0000313" key="1">
    <source>
        <dbReference type="EMBL" id="PYZ93482.1"/>
    </source>
</evidence>